<dbReference type="RefSeq" id="WP_074769422.1">
    <property type="nucleotide sequence ID" value="NZ_FNWO01000012.1"/>
</dbReference>
<name>A0A1H6IPL6_MAGFU</name>
<evidence type="ECO:0000313" key="2">
    <source>
        <dbReference type="EMBL" id="SEH51063.1"/>
    </source>
</evidence>
<organism evidence="2 3">
    <name type="scientific">Magnetospirillum fulvum</name>
    <name type="common">Rhodospirillum fulvum</name>
    <dbReference type="NCBI Taxonomy" id="1082"/>
    <lineage>
        <taxon>Bacteria</taxon>
        <taxon>Pseudomonadati</taxon>
        <taxon>Pseudomonadota</taxon>
        <taxon>Alphaproteobacteria</taxon>
        <taxon>Rhodospirillales</taxon>
        <taxon>Rhodospirillaceae</taxon>
        <taxon>Magnetospirillum</taxon>
    </lineage>
</organism>
<evidence type="ECO:0000313" key="3">
    <source>
        <dbReference type="Proteomes" id="UP000182983"/>
    </source>
</evidence>
<reference evidence="3" key="1">
    <citation type="submission" date="2016-10" db="EMBL/GenBank/DDBJ databases">
        <authorList>
            <person name="Varghese N."/>
            <person name="Submissions S."/>
        </authorList>
    </citation>
    <scope>NUCLEOTIDE SEQUENCE [LARGE SCALE GENOMIC DNA]</scope>
    <source>
        <strain evidence="3">DSM 13234</strain>
    </source>
</reference>
<evidence type="ECO:0000259" key="1">
    <source>
        <dbReference type="Pfam" id="PF07862"/>
    </source>
</evidence>
<dbReference type="NCBIfam" id="TIGR03798">
    <property type="entry name" value="leader_Nif11"/>
    <property type="match status" value="1"/>
</dbReference>
<protein>
    <submittedName>
        <fullName evidence="2">Nif11-like leader peptide domain-containing protein</fullName>
    </submittedName>
</protein>
<feature type="domain" description="Nif11" evidence="1">
    <location>
        <begin position="1"/>
        <end position="49"/>
    </location>
</feature>
<sequence length="65" mass="7626">MSVESAVAYIRRMREDEAFRKLMNDNSEDEEASWGLIRDNGFEFTMTEFKQAQDQIYAENGIIPM</sequence>
<dbReference type="Pfam" id="PF07862">
    <property type="entry name" value="Nif11"/>
    <property type="match status" value="1"/>
</dbReference>
<dbReference type="InterPro" id="IPR012903">
    <property type="entry name" value="Nif11"/>
</dbReference>
<dbReference type="Proteomes" id="UP000182983">
    <property type="component" value="Unassembled WGS sequence"/>
</dbReference>
<dbReference type="AlphaFoldDB" id="A0A1H6IPL6"/>
<gene>
    <name evidence="2" type="ORF">SAMN04244559_02685</name>
</gene>
<accession>A0A1H6IPL6</accession>
<dbReference type="InterPro" id="IPR022516">
    <property type="entry name" value="CHP03798_Ocin"/>
</dbReference>
<keyword evidence="3" id="KW-1185">Reference proteome</keyword>
<dbReference type="EMBL" id="FNWO01000012">
    <property type="protein sequence ID" value="SEH51063.1"/>
    <property type="molecule type" value="Genomic_DNA"/>
</dbReference>
<dbReference type="OrthoDB" id="5461162at2"/>
<proteinExistence type="predicted"/>